<comment type="caution">
    <text evidence="1">The sequence shown here is derived from an EMBL/GenBank/DDBJ whole genome shotgun (WGS) entry which is preliminary data.</text>
</comment>
<protein>
    <submittedName>
        <fullName evidence="1">Uncharacterized protein</fullName>
    </submittedName>
</protein>
<dbReference type="AlphaFoldDB" id="A0A7C9BL86"/>
<sequence length="123" mass="13762">MADNSPHHGHKWMPVLYANYYGILKDIAHKHGYALAVHGSFTRDMDLIAVPWTEHPGSHEDLLSEMFDAIGYDRHWETPYSSKGLRPHGRIAYTLPTGAGGYVDISIMSVFPQPYFPVGPKPG</sequence>
<reference evidence="1 2" key="1">
    <citation type="submission" date="2019-10" db="EMBL/GenBank/DDBJ databases">
        <title>Draft Genome Sequence of Cytophagaceae sp. SJW1-29.</title>
        <authorList>
            <person name="Choi A."/>
        </authorList>
    </citation>
    <scope>NUCLEOTIDE SEQUENCE [LARGE SCALE GENOMIC DNA]</scope>
    <source>
        <strain evidence="1 2">SJW1-29</strain>
    </source>
</reference>
<name>A0A7C9BL86_9BACT</name>
<accession>A0A7C9BL86</accession>
<gene>
    <name evidence="1" type="ORF">GBK04_25685</name>
</gene>
<proteinExistence type="predicted"/>
<evidence type="ECO:0000313" key="2">
    <source>
        <dbReference type="Proteomes" id="UP000479293"/>
    </source>
</evidence>
<evidence type="ECO:0000313" key="1">
    <source>
        <dbReference type="EMBL" id="MPR36643.1"/>
    </source>
</evidence>
<dbReference type="EMBL" id="WHLY01000002">
    <property type="protein sequence ID" value="MPR36643.1"/>
    <property type="molecule type" value="Genomic_DNA"/>
</dbReference>
<dbReference type="Proteomes" id="UP000479293">
    <property type="component" value="Unassembled WGS sequence"/>
</dbReference>
<keyword evidence="2" id="KW-1185">Reference proteome</keyword>
<organism evidence="1 2">
    <name type="scientific">Salmonirosea aquatica</name>
    <dbReference type="NCBI Taxonomy" id="2654236"/>
    <lineage>
        <taxon>Bacteria</taxon>
        <taxon>Pseudomonadati</taxon>
        <taxon>Bacteroidota</taxon>
        <taxon>Cytophagia</taxon>
        <taxon>Cytophagales</taxon>
        <taxon>Spirosomataceae</taxon>
        <taxon>Salmonirosea</taxon>
    </lineage>
</organism>
<dbReference type="RefSeq" id="WP_152764736.1">
    <property type="nucleotide sequence ID" value="NZ_WHLY01000002.1"/>
</dbReference>